<dbReference type="EMBL" id="JACEIK010000191">
    <property type="protein sequence ID" value="MCD7451990.1"/>
    <property type="molecule type" value="Genomic_DNA"/>
</dbReference>
<proteinExistence type="predicted"/>
<organism evidence="1 2">
    <name type="scientific">Datura stramonium</name>
    <name type="common">Jimsonweed</name>
    <name type="synonym">Common thornapple</name>
    <dbReference type="NCBI Taxonomy" id="4076"/>
    <lineage>
        <taxon>Eukaryota</taxon>
        <taxon>Viridiplantae</taxon>
        <taxon>Streptophyta</taxon>
        <taxon>Embryophyta</taxon>
        <taxon>Tracheophyta</taxon>
        <taxon>Spermatophyta</taxon>
        <taxon>Magnoliopsida</taxon>
        <taxon>eudicotyledons</taxon>
        <taxon>Gunneridae</taxon>
        <taxon>Pentapetalae</taxon>
        <taxon>asterids</taxon>
        <taxon>lamiids</taxon>
        <taxon>Solanales</taxon>
        <taxon>Solanaceae</taxon>
        <taxon>Solanoideae</taxon>
        <taxon>Datureae</taxon>
        <taxon>Datura</taxon>
    </lineage>
</organism>
<accession>A0ABS8RYS5</accession>
<sequence>MACDIVAPGLTDKYNVGESVHTSIGVHDSNESSSAVPPNCNGENDKENLSMEVCQIVACDVLPPGSMEKHTVGERVIYASINYEQDRNESNSITHNLVINKQKRGERTSCDDLIMAIEVLLNRLERQTASRRRCLDSI</sequence>
<evidence type="ECO:0000313" key="2">
    <source>
        <dbReference type="Proteomes" id="UP000823775"/>
    </source>
</evidence>
<keyword evidence="2" id="KW-1185">Reference proteome</keyword>
<protein>
    <submittedName>
        <fullName evidence="1">Uncharacterized protein</fullName>
    </submittedName>
</protein>
<evidence type="ECO:0000313" key="1">
    <source>
        <dbReference type="EMBL" id="MCD7451990.1"/>
    </source>
</evidence>
<dbReference type="Proteomes" id="UP000823775">
    <property type="component" value="Unassembled WGS sequence"/>
</dbReference>
<comment type="caution">
    <text evidence="1">The sequence shown here is derived from an EMBL/GenBank/DDBJ whole genome shotgun (WGS) entry which is preliminary data.</text>
</comment>
<gene>
    <name evidence="1" type="ORF">HAX54_014600</name>
</gene>
<name>A0ABS8RYS5_DATST</name>
<reference evidence="1 2" key="1">
    <citation type="journal article" date="2021" name="BMC Genomics">
        <title>Datura genome reveals duplications of psychoactive alkaloid biosynthetic genes and high mutation rate following tissue culture.</title>
        <authorList>
            <person name="Rajewski A."/>
            <person name="Carter-House D."/>
            <person name="Stajich J."/>
            <person name="Litt A."/>
        </authorList>
    </citation>
    <scope>NUCLEOTIDE SEQUENCE [LARGE SCALE GENOMIC DNA]</scope>
    <source>
        <strain evidence="1">AR-01</strain>
    </source>
</reference>